<protein>
    <submittedName>
        <fullName evidence="1">Transmembrane transcriptional regulator (Anti-sigma factor)</fullName>
    </submittedName>
</protein>
<evidence type="ECO:0000313" key="1">
    <source>
        <dbReference type="EMBL" id="VVD68483.1"/>
    </source>
</evidence>
<dbReference type="OrthoDB" id="191790at2"/>
<accession>A0A5E4S040</accession>
<organism evidence="1 2">
    <name type="scientific">Pandoraea terrae</name>
    <dbReference type="NCBI Taxonomy" id="1537710"/>
    <lineage>
        <taxon>Bacteria</taxon>
        <taxon>Pseudomonadati</taxon>
        <taxon>Pseudomonadota</taxon>
        <taxon>Betaproteobacteria</taxon>
        <taxon>Burkholderiales</taxon>
        <taxon>Burkholderiaceae</taxon>
        <taxon>Pandoraea</taxon>
    </lineage>
</organism>
<gene>
    <name evidence="1" type="ORF">PTE30175_00445</name>
</gene>
<sequence>MEKPETSSTLVSMLRDGSLCHRAPAHLRERVLADIPRGVPRRAVFVWGGAAAGGVRAWIQGGLAGLAVCAVALGTAVLIQRPAATGTIAQEVVSSHVRAQLSQHPIDIISTDQHTVKPWFNGKIDYAPPVVDFAEKGFPLVGGRIDYLDHRAVAVLIYHYQQHPIDVYVYPDRRNSAAPVALSSDGYSIAHWQRDGMTYWAITDASPEFLKAFEQAAK</sequence>
<dbReference type="AlphaFoldDB" id="A0A5E4S040"/>
<reference evidence="1 2" key="1">
    <citation type="submission" date="2019-08" db="EMBL/GenBank/DDBJ databases">
        <authorList>
            <person name="Peeters C."/>
        </authorList>
    </citation>
    <scope>NUCLEOTIDE SEQUENCE [LARGE SCALE GENOMIC DNA]</scope>
    <source>
        <strain evidence="1 2">LMG 30175</strain>
    </source>
</reference>
<keyword evidence="1" id="KW-0812">Transmembrane</keyword>
<dbReference type="EMBL" id="CABPRZ010000002">
    <property type="protein sequence ID" value="VVD68483.1"/>
    <property type="molecule type" value="Genomic_DNA"/>
</dbReference>
<proteinExistence type="predicted"/>
<evidence type="ECO:0000313" key="2">
    <source>
        <dbReference type="Proteomes" id="UP000414233"/>
    </source>
</evidence>
<name>A0A5E4S040_9BURK</name>
<keyword evidence="1" id="KW-0472">Membrane</keyword>
<dbReference type="Proteomes" id="UP000414233">
    <property type="component" value="Unassembled WGS sequence"/>
</dbReference>
<dbReference type="RefSeq" id="WP_150695434.1">
    <property type="nucleotide sequence ID" value="NZ_CABPRZ010000002.1"/>
</dbReference>
<keyword evidence="2" id="KW-1185">Reference proteome</keyword>